<dbReference type="InterPro" id="IPR035979">
    <property type="entry name" value="RBD_domain_sf"/>
</dbReference>
<comment type="caution">
    <text evidence="1">The sequence shown here is derived from an EMBL/GenBank/DDBJ whole genome shotgun (WGS) entry which is preliminary data.</text>
</comment>
<sequence length="64" mass="7048">MAAAAMAKTAAGYVGFRNCTVYLGNIHPETTLEEICNTIQGGILQQIRYIQDKHIAFVMFVDAK</sequence>
<organism evidence="1 2">
    <name type="scientific">Phakopsora pachyrhizi</name>
    <name type="common">Asian soybean rust disease fungus</name>
    <dbReference type="NCBI Taxonomy" id="170000"/>
    <lineage>
        <taxon>Eukaryota</taxon>
        <taxon>Fungi</taxon>
        <taxon>Dikarya</taxon>
        <taxon>Basidiomycota</taxon>
        <taxon>Pucciniomycotina</taxon>
        <taxon>Pucciniomycetes</taxon>
        <taxon>Pucciniales</taxon>
        <taxon>Phakopsoraceae</taxon>
        <taxon>Phakopsora</taxon>
    </lineage>
</organism>
<reference evidence="1" key="1">
    <citation type="submission" date="2022-06" db="EMBL/GenBank/DDBJ databases">
        <authorList>
            <consortium name="SYNGENTA / RWTH Aachen University"/>
        </authorList>
    </citation>
    <scope>NUCLEOTIDE SEQUENCE</scope>
</reference>
<dbReference type="EMBL" id="CALTRL010006048">
    <property type="protein sequence ID" value="CAH7689156.1"/>
    <property type="molecule type" value="Genomic_DNA"/>
</dbReference>
<dbReference type="SUPFAM" id="SSF54928">
    <property type="entry name" value="RNA-binding domain, RBD"/>
    <property type="match status" value="1"/>
</dbReference>
<protein>
    <recommendedName>
        <fullName evidence="3">RRM domain-containing protein</fullName>
    </recommendedName>
</protein>
<evidence type="ECO:0008006" key="3">
    <source>
        <dbReference type="Google" id="ProtNLM"/>
    </source>
</evidence>
<evidence type="ECO:0000313" key="2">
    <source>
        <dbReference type="Proteomes" id="UP001153365"/>
    </source>
</evidence>
<dbReference type="AlphaFoldDB" id="A0AAV0BU77"/>
<name>A0AAV0BU77_PHAPC</name>
<evidence type="ECO:0000313" key="1">
    <source>
        <dbReference type="EMBL" id="CAH7689156.1"/>
    </source>
</evidence>
<gene>
    <name evidence="1" type="ORF">PPACK8108_LOCUS24227</name>
</gene>
<accession>A0AAV0BU77</accession>
<proteinExistence type="predicted"/>
<keyword evidence="2" id="KW-1185">Reference proteome</keyword>
<dbReference type="Proteomes" id="UP001153365">
    <property type="component" value="Unassembled WGS sequence"/>
</dbReference>
<dbReference type="InterPro" id="IPR012677">
    <property type="entry name" value="Nucleotide-bd_a/b_plait_sf"/>
</dbReference>
<dbReference type="GO" id="GO:0003676">
    <property type="term" value="F:nucleic acid binding"/>
    <property type="evidence" value="ECO:0007669"/>
    <property type="project" value="InterPro"/>
</dbReference>
<dbReference type="Gene3D" id="3.30.70.330">
    <property type="match status" value="1"/>
</dbReference>